<accession>A0AA96KRQ0</accession>
<feature type="region of interest" description="Disordered" evidence="2">
    <location>
        <begin position="168"/>
        <end position="201"/>
    </location>
</feature>
<dbReference type="EMBL" id="OR453977">
    <property type="protein sequence ID" value="WNO30112.1"/>
    <property type="molecule type" value="Genomic_RNA"/>
</dbReference>
<keyword evidence="1" id="KW-0175">Coiled coil</keyword>
<organism evidence="3">
    <name type="scientific">Rehmannia torradovirus</name>
    <dbReference type="NCBI Taxonomy" id="3078460"/>
    <lineage>
        <taxon>Viruses</taxon>
        <taxon>Riboviria</taxon>
        <taxon>Orthornavirae</taxon>
        <taxon>Pisuviricota</taxon>
        <taxon>Pisoniviricetes</taxon>
        <taxon>Picornavirales</taxon>
        <taxon>Secoviridae</taxon>
        <taxon>Torradovirus</taxon>
    </lineage>
</organism>
<protein>
    <submittedName>
        <fullName evidence="3">Uncharacterized protein</fullName>
    </submittedName>
</protein>
<reference evidence="3" key="1">
    <citation type="submission" date="2023-08" db="EMBL/GenBank/DDBJ databases">
        <title>Complete sequence, genome organization and molecular detection Rehmannia torradovirus virus, a new putative torradovirus infecting Rehmannia glutinosa in China.</title>
        <authorList>
            <person name="Qin Y."/>
            <person name="Wen Y."/>
            <person name="Gao S."/>
            <person name="Li S."/>
            <person name="Liu Y."/>
            <person name="Wang F."/>
            <person name="Lu S."/>
            <person name="Yang J."/>
            <person name="Li X."/>
            <person name="Qi W."/>
            <person name="Wang F."/>
            <person name="Lu C."/>
        </authorList>
    </citation>
    <scope>NUCLEOTIDE SEQUENCE</scope>
    <source>
        <strain evidence="3">ReTV-Rg-2020-53</strain>
    </source>
</reference>
<evidence type="ECO:0000256" key="2">
    <source>
        <dbReference type="SAM" id="MobiDB-lite"/>
    </source>
</evidence>
<sequence length="215" mass="23661">MAFIDQLNITAEQSNFKKFLKEATWSATVSISKGYVSSTPTVSLFALDPVTSEKELVFSFTHTHWLPQPVGHLLLDGEWNITDVDLSGPIVDAACRLNAVRSVAATAFQSSAEPADQQLLAEKQQLEAACESLKQQLEQCEKHRSELVEAVSSLQKVNTDLASRISQLTHQNSLSTSTSAQRKPLFKPDNVPKPQPTSHDNFNIFQQWASDPPAG</sequence>
<evidence type="ECO:0000256" key="1">
    <source>
        <dbReference type="SAM" id="Coils"/>
    </source>
</evidence>
<name>A0AA96KRQ0_9SECO</name>
<proteinExistence type="predicted"/>
<evidence type="ECO:0000313" key="3">
    <source>
        <dbReference type="EMBL" id="WNO30112.1"/>
    </source>
</evidence>
<feature type="compositionally biased region" description="Polar residues" evidence="2">
    <location>
        <begin position="168"/>
        <end position="181"/>
    </location>
</feature>
<feature type="coiled-coil region" evidence="1">
    <location>
        <begin position="116"/>
        <end position="150"/>
    </location>
</feature>